<reference evidence="4" key="1">
    <citation type="journal article" date="2010" name="Genome Biol.">
        <title>Genome sequence of the necrotrophic plant pathogen Pythium ultimum reveals original pathogenicity mechanisms and effector repertoire.</title>
        <authorList>
            <person name="Levesque C.A."/>
            <person name="Brouwer H."/>
            <person name="Cano L."/>
            <person name="Hamilton J.P."/>
            <person name="Holt C."/>
            <person name="Huitema E."/>
            <person name="Raffaele S."/>
            <person name="Robideau G.P."/>
            <person name="Thines M."/>
            <person name="Win J."/>
            <person name="Zerillo M.M."/>
            <person name="Beakes G.W."/>
            <person name="Boore J.L."/>
            <person name="Busam D."/>
            <person name="Dumas B."/>
            <person name="Ferriera S."/>
            <person name="Fuerstenberg S.I."/>
            <person name="Gachon C.M."/>
            <person name="Gaulin E."/>
            <person name="Govers F."/>
            <person name="Grenville-Briggs L."/>
            <person name="Horner N."/>
            <person name="Hostetler J."/>
            <person name="Jiang R.H."/>
            <person name="Johnson J."/>
            <person name="Krajaejun T."/>
            <person name="Lin H."/>
            <person name="Meijer H.J."/>
            <person name="Moore B."/>
            <person name="Morris P."/>
            <person name="Phuntmart V."/>
            <person name="Puiu D."/>
            <person name="Shetty J."/>
            <person name="Stajich J.E."/>
            <person name="Tripathy S."/>
            <person name="Wawra S."/>
            <person name="van West P."/>
            <person name="Whitty B.R."/>
            <person name="Coutinho P.M."/>
            <person name="Henrissat B."/>
            <person name="Martin F."/>
            <person name="Thomas P.D."/>
            <person name="Tyler B.M."/>
            <person name="De Vries R.P."/>
            <person name="Kamoun S."/>
            <person name="Yandell M."/>
            <person name="Tisserat N."/>
            <person name="Buell C.R."/>
        </authorList>
    </citation>
    <scope>NUCLEOTIDE SEQUENCE</scope>
    <source>
        <strain evidence="4">DAOM:BR144</strain>
    </source>
</reference>
<keyword evidence="2" id="KW-0732">Signal</keyword>
<evidence type="ECO:0000313" key="4">
    <source>
        <dbReference type="Proteomes" id="UP000019132"/>
    </source>
</evidence>
<organism evidence="3 4">
    <name type="scientific">Globisporangium ultimum (strain ATCC 200006 / CBS 805.95 / DAOM BR144)</name>
    <name type="common">Pythium ultimum</name>
    <dbReference type="NCBI Taxonomy" id="431595"/>
    <lineage>
        <taxon>Eukaryota</taxon>
        <taxon>Sar</taxon>
        <taxon>Stramenopiles</taxon>
        <taxon>Oomycota</taxon>
        <taxon>Peronosporomycetes</taxon>
        <taxon>Pythiales</taxon>
        <taxon>Pythiaceae</taxon>
        <taxon>Globisporangium</taxon>
    </lineage>
</organism>
<dbReference type="eggNOG" id="ENOG502T3PC">
    <property type="taxonomic scope" value="Eukaryota"/>
</dbReference>
<keyword evidence="4" id="KW-1185">Reference proteome</keyword>
<dbReference type="AlphaFoldDB" id="K3W978"/>
<feature type="compositionally biased region" description="Low complexity" evidence="1">
    <location>
        <begin position="196"/>
        <end position="231"/>
    </location>
</feature>
<feature type="chain" id="PRO_5003867400" evidence="2">
    <location>
        <begin position="22"/>
        <end position="265"/>
    </location>
</feature>
<dbReference type="HOGENOM" id="CLU_046500_0_2_1"/>
<feature type="signal peptide" evidence="2">
    <location>
        <begin position="1"/>
        <end position="21"/>
    </location>
</feature>
<evidence type="ECO:0000256" key="2">
    <source>
        <dbReference type="SAM" id="SignalP"/>
    </source>
</evidence>
<name>K3W978_GLOUD</name>
<dbReference type="EnsemblProtists" id="PYU1_T001519">
    <property type="protein sequence ID" value="PYU1_T001519"/>
    <property type="gene ID" value="PYU1_G001519"/>
</dbReference>
<feature type="compositionally biased region" description="Basic residues" evidence="1">
    <location>
        <begin position="256"/>
        <end position="265"/>
    </location>
</feature>
<dbReference type="InParanoid" id="K3W978"/>
<dbReference type="VEuPathDB" id="FungiDB:PYU1_G001519"/>
<dbReference type="STRING" id="431595.K3W978"/>
<proteinExistence type="predicted"/>
<accession>K3W978</accession>
<evidence type="ECO:0000313" key="3">
    <source>
        <dbReference type="EnsemblProtists" id="PYU1_T001519"/>
    </source>
</evidence>
<feature type="compositionally biased region" description="Low complexity" evidence="1">
    <location>
        <begin position="240"/>
        <end position="255"/>
    </location>
</feature>
<dbReference type="EMBL" id="GL376626">
    <property type="status" value="NOT_ANNOTATED_CDS"/>
    <property type="molecule type" value="Genomic_DNA"/>
</dbReference>
<evidence type="ECO:0000256" key="1">
    <source>
        <dbReference type="SAM" id="MobiDB-lite"/>
    </source>
</evidence>
<protein>
    <submittedName>
        <fullName evidence="3">Uncharacterized protein</fullName>
    </submittedName>
</protein>
<dbReference type="OMA" id="FEDWNCA"/>
<reference evidence="3" key="3">
    <citation type="submission" date="2015-02" db="UniProtKB">
        <authorList>
            <consortium name="EnsemblProtists"/>
        </authorList>
    </citation>
    <scope>IDENTIFICATION</scope>
    <source>
        <strain evidence="3">DAOM BR144</strain>
    </source>
</reference>
<feature type="region of interest" description="Disordered" evidence="1">
    <location>
        <begin position="196"/>
        <end position="265"/>
    </location>
</feature>
<reference evidence="4" key="2">
    <citation type="submission" date="2010-04" db="EMBL/GenBank/DDBJ databases">
        <authorList>
            <person name="Buell R."/>
            <person name="Hamilton J."/>
            <person name="Hostetler J."/>
        </authorList>
    </citation>
    <scope>NUCLEOTIDE SEQUENCE [LARGE SCALE GENOMIC DNA]</scope>
    <source>
        <strain evidence="4">DAOM:BR144</strain>
    </source>
</reference>
<dbReference type="Proteomes" id="UP000019132">
    <property type="component" value="Unassembled WGS sequence"/>
</dbReference>
<sequence>MMTPTKTTVLALAVMAATADAHSKMSLPKPTWANGYGTNSPSGTIDGPSTLTVPAGMSFGTDPLSNTNAYLKAFKAQTKYKSLKDLAMSDAQKVESGATKECGFSDVNGTPQPLPDTVQWDRFDNSHMGPCEVWCDDVMVFQDDNCSVNIPEVPAVLKYDKAKCVGKKMLTSFWIALHVPTWQIYTNCAPIAGGSSSNSAGSSSTTPAATSKAPAATTKAPAAAATPAPSSDNEYDDEYAPSPATTTQAPTPASTKKCKAKTRRN</sequence>